<gene>
    <name evidence="5" type="ORF">DB88DRAFT_125527</name>
</gene>
<feature type="chain" id="PRO_5042099851" evidence="3">
    <location>
        <begin position="21"/>
        <end position="216"/>
    </location>
</feature>
<dbReference type="GO" id="GO:0052717">
    <property type="term" value="F:tRNA-specific adenosine-34 deaminase activity"/>
    <property type="evidence" value="ECO:0007669"/>
    <property type="project" value="TreeGrafter"/>
</dbReference>
<dbReference type="PROSITE" id="PS51747">
    <property type="entry name" value="CYT_DCMP_DEAMINASES_2"/>
    <property type="match status" value="1"/>
</dbReference>
<evidence type="ECO:0000256" key="3">
    <source>
        <dbReference type="SAM" id="SignalP"/>
    </source>
</evidence>
<dbReference type="PANTHER" id="PTHR11079:SF203">
    <property type="entry name" value="CMP_DCMP-TYPE DEAMINASE DOMAIN-CONTAINING PROTEIN"/>
    <property type="match status" value="1"/>
</dbReference>
<dbReference type="SUPFAM" id="SSF53927">
    <property type="entry name" value="Cytidine deaminase-like"/>
    <property type="match status" value="1"/>
</dbReference>
<dbReference type="PANTHER" id="PTHR11079">
    <property type="entry name" value="CYTOSINE DEAMINASE FAMILY MEMBER"/>
    <property type="match status" value="1"/>
</dbReference>
<proteinExistence type="predicted"/>
<evidence type="ECO:0000259" key="4">
    <source>
        <dbReference type="PROSITE" id="PS51747"/>
    </source>
</evidence>
<feature type="signal peptide" evidence="3">
    <location>
        <begin position="1"/>
        <end position="20"/>
    </location>
</feature>
<comment type="caution">
    <text evidence="5">The sequence shown here is derived from an EMBL/GenBank/DDBJ whole genome shotgun (WGS) entry which is preliminary data.</text>
</comment>
<dbReference type="GO" id="GO:0008270">
    <property type="term" value="F:zinc ion binding"/>
    <property type="evidence" value="ECO:0007669"/>
    <property type="project" value="InterPro"/>
</dbReference>
<accession>A0AAD9CXT6</accession>
<keyword evidence="1" id="KW-0479">Metal-binding</keyword>
<dbReference type="GO" id="GO:0002100">
    <property type="term" value="P:tRNA wobble adenosine to inosine editing"/>
    <property type="evidence" value="ECO:0007669"/>
    <property type="project" value="TreeGrafter"/>
</dbReference>
<keyword evidence="3" id="KW-0732">Signal</keyword>
<sequence length="216" mass="23686">MIPTALFTAALSAWVWLGGSTPDQTSVPREIDLHWMEKSIEAMPPCHFNAYGSVIVNATSNELLCQGYNSQREIGDPSEHGEINAIRACVEKYTQLGWTPDQISQIWPQAWIYTTAEPCPMCGSTILQSGFQRVVYGTSSPELMAMGWTEYLVSVRTTWLANAARLQRGFGGGRPVTQVVGPLGNEQTNPRLAWQFNATAACPDGCERKGSVCARV</sequence>
<dbReference type="CDD" id="cd01285">
    <property type="entry name" value="nucleoside_deaminase"/>
    <property type="match status" value="1"/>
</dbReference>
<keyword evidence="6" id="KW-1185">Reference proteome</keyword>
<dbReference type="InterPro" id="IPR002125">
    <property type="entry name" value="CMP_dCMP_dom"/>
</dbReference>
<dbReference type="Gene3D" id="3.40.140.10">
    <property type="entry name" value="Cytidine Deaminase, domain 2"/>
    <property type="match status" value="1"/>
</dbReference>
<evidence type="ECO:0000313" key="6">
    <source>
        <dbReference type="Proteomes" id="UP001182556"/>
    </source>
</evidence>
<dbReference type="PROSITE" id="PS00903">
    <property type="entry name" value="CYT_DCMP_DEAMINASES_1"/>
    <property type="match status" value="1"/>
</dbReference>
<reference evidence="5" key="1">
    <citation type="submission" date="2023-02" db="EMBL/GenBank/DDBJ databases">
        <title>Identification and recombinant expression of a fungal hydrolase from Papiliotrema laurentii that hydrolyzes apple cutin and clears colloidal polyester polyurethane.</title>
        <authorList>
            <consortium name="DOE Joint Genome Institute"/>
            <person name="Roman V.A."/>
            <person name="Bojanowski C."/>
            <person name="Crable B.R."/>
            <person name="Wagner D.N."/>
            <person name="Hung C.S."/>
            <person name="Nadeau L.J."/>
            <person name="Schratz L."/>
            <person name="Haridas S."/>
            <person name="Pangilinan J."/>
            <person name="Lipzen A."/>
            <person name="Na H."/>
            <person name="Yan M."/>
            <person name="Ng V."/>
            <person name="Grigoriev I.V."/>
            <person name="Spatafora J.W."/>
            <person name="Barlow D."/>
            <person name="Biffinger J."/>
            <person name="Kelley-Loughnane N."/>
            <person name="Varaljay V.A."/>
            <person name="Crookes-Goodson W.J."/>
        </authorList>
    </citation>
    <scope>NUCLEOTIDE SEQUENCE</scope>
    <source>
        <strain evidence="5">5307AH</strain>
    </source>
</reference>
<organism evidence="5 6">
    <name type="scientific">Papiliotrema laurentii</name>
    <name type="common">Cryptococcus laurentii</name>
    <dbReference type="NCBI Taxonomy" id="5418"/>
    <lineage>
        <taxon>Eukaryota</taxon>
        <taxon>Fungi</taxon>
        <taxon>Dikarya</taxon>
        <taxon>Basidiomycota</taxon>
        <taxon>Agaricomycotina</taxon>
        <taxon>Tremellomycetes</taxon>
        <taxon>Tremellales</taxon>
        <taxon>Rhynchogastremaceae</taxon>
        <taxon>Papiliotrema</taxon>
    </lineage>
</organism>
<dbReference type="InterPro" id="IPR016192">
    <property type="entry name" value="APOBEC/CMP_deaminase_Zn-bd"/>
</dbReference>
<evidence type="ECO:0000256" key="2">
    <source>
        <dbReference type="ARBA" id="ARBA00022833"/>
    </source>
</evidence>
<protein>
    <submittedName>
        <fullName evidence="5">Cytidine deaminase-like protein</fullName>
    </submittedName>
</protein>
<dbReference type="AlphaFoldDB" id="A0AAD9CXT6"/>
<feature type="domain" description="CMP/dCMP-type deaminase" evidence="4">
    <location>
        <begin position="30"/>
        <end position="151"/>
    </location>
</feature>
<dbReference type="Pfam" id="PF00383">
    <property type="entry name" value="dCMP_cyt_deam_1"/>
    <property type="match status" value="1"/>
</dbReference>
<dbReference type="InterPro" id="IPR016193">
    <property type="entry name" value="Cytidine_deaminase-like"/>
</dbReference>
<name>A0AAD9CXT6_PAPLA</name>
<evidence type="ECO:0000313" key="5">
    <source>
        <dbReference type="EMBL" id="KAK1921096.1"/>
    </source>
</evidence>
<dbReference type="Proteomes" id="UP001182556">
    <property type="component" value="Unassembled WGS sequence"/>
</dbReference>
<evidence type="ECO:0000256" key="1">
    <source>
        <dbReference type="ARBA" id="ARBA00022723"/>
    </source>
</evidence>
<keyword evidence="2" id="KW-0862">Zinc</keyword>
<dbReference type="EMBL" id="JAODAN010000012">
    <property type="protein sequence ID" value="KAK1921096.1"/>
    <property type="molecule type" value="Genomic_DNA"/>
</dbReference>